<dbReference type="SUPFAM" id="SSF140741">
    <property type="entry name" value="RUN domain-like"/>
    <property type="match status" value="1"/>
</dbReference>
<feature type="compositionally biased region" description="Pro residues" evidence="3">
    <location>
        <begin position="874"/>
        <end position="883"/>
    </location>
</feature>
<dbReference type="SUPFAM" id="SSF50044">
    <property type="entry name" value="SH3-domain"/>
    <property type="match status" value="1"/>
</dbReference>
<feature type="compositionally biased region" description="Polar residues" evidence="3">
    <location>
        <begin position="1354"/>
        <end position="1366"/>
    </location>
</feature>
<dbReference type="InterPro" id="IPR047343">
    <property type="entry name" value="RUSC1_2"/>
</dbReference>
<dbReference type="InterPro" id="IPR001452">
    <property type="entry name" value="SH3_domain"/>
</dbReference>
<evidence type="ECO:0000313" key="8">
    <source>
        <dbReference type="EMBL" id="JAS28887.1"/>
    </source>
</evidence>
<keyword evidence="1 2" id="KW-0728">SH3 domain</keyword>
<dbReference type="Pfam" id="PF02759">
    <property type="entry name" value="RUN"/>
    <property type="match status" value="1"/>
</dbReference>
<feature type="compositionally biased region" description="Low complexity" evidence="3">
    <location>
        <begin position="1398"/>
        <end position="1418"/>
    </location>
</feature>
<feature type="region of interest" description="Disordered" evidence="3">
    <location>
        <begin position="1460"/>
        <end position="1534"/>
    </location>
</feature>
<feature type="signal peptide" evidence="4">
    <location>
        <begin position="1"/>
        <end position="27"/>
    </location>
</feature>
<feature type="domain" description="SH3" evidence="5">
    <location>
        <begin position="1532"/>
        <end position="1591"/>
    </location>
</feature>
<feature type="compositionally biased region" description="Polar residues" evidence="3">
    <location>
        <begin position="274"/>
        <end position="288"/>
    </location>
</feature>
<feature type="chain" id="PRO_5008581640" description="SH3 domain-containing protein" evidence="4">
    <location>
        <begin position="28"/>
        <end position="1593"/>
    </location>
</feature>
<evidence type="ECO:0000256" key="1">
    <source>
        <dbReference type="ARBA" id="ARBA00022443"/>
    </source>
</evidence>
<dbReference type="SMART" id="SM00326">
    <property type="entry name" value="SH3"/>
    <property type="match status" value="1"/>
</dbReference>
<feature type="region of interest" description="Disordered" evidence="3">
    <location>
        <begin position="853"/>
        <end position="903"/>
    </location>
</feature>
<feature type="compositionally biased region" description="Low complexity" evidence="3">
    <location>
        <begin position="1517"/>
        <end position="1532"/>
    </location>
</feature>
<keyword evidence="4" id="KW-0732">Signal</keyword>
<feature type="region of interest" description="Disordered" evidence="3">
    <location>
        <begin position="586"/>
        <end position="608"/>
    </location>
</feature>
<dbReference type="Gene3D" id="2.30.30.40">
    <property type="entry name" value="SH3 Domains"/>
    <property type="match status" value="1"/>
</dbReference>
<feature type="region of interest" description="Disordered" evidence="3">
    <location>
        <begin position="1007"/>
        <end position="1026"/>
    </location>
</feature>
<feature type="domain" description="RUN" evidence="6">
    <location>
        <begin position="1086"/>
        <end position="1232"/>
    </location>
</feature>
<dbReference type="CDD" id="cd17685">
    <property type="entry name" value="RUN_RUSC"/>
    <property type="match status" value="1"/>
</dbReference>
<feature type="region of interest" description="Disordered" evidence="3">
    <location>
        <begin position="801"/>
        <end position="841"/>
    </location>
</feature>
<feature type="compositionally biased region" description="Low complexity" evidence="3">
    <location>
        <begin position="801"/>
        <end position="817"/>
    </location>
</feature>
<evidence type="ECO:0000256" key="3">
    <source>
        <dbReference type="SAM" id="MobiDB-lite"/>
    </source>
</evidence>
<dbReference type="SMART" id="SM00593">
    <property type="entry name" value="RUN"/>
    <property type="match status" value="1"/>
</dbReference>
<evidence type="ECO:0000256" key="4">
    <source>
        <dbReference type="SAM" id="SignalP"/>
    </source>
</evidence>
<evidence type="ECO:0000313" key="7">
    <source>
        <dbReference type="EMBL" id="JAS15666.1"/>
    </source>
</evidence>
<gene>
    <name evidence="7" type="ORF">g.40583</name>
    <name evidence="8" type="ORF">g.40587</name>
</gene>
<accession>A0A1B6DT84</accession>
<proteinExistence type="predicted"/>
<dbReference type="Gene3D" id="1.20.58.900">
    <property type="match status" value="1"/>
</dbReference>
<dbReference type="PANTHER" id="PTHR15591:SF13">
    <property type="entry name" value="RUN DOMAIN-CONTAINING PROTEIN"/>
    <property type="match status" value="1"/>
</dbReference>
<feature type="compositionally biased region" description="Low complexity" evidence="3">
    <location>
        <begin position="589"/>
        <end position="604"/>
    </location>
</feature>
<dbReference type="EMBL" id="GEDC01008411">
    <property type="protein sequence ID" value="JAS28887.1"/>
    <property type="molecule type" value="Transcribed_RNA"/>
</dbReference>
<dbReference type="InterPro" id="IPR036028">
    <property type="entry name" value="SH3-like_dom_sf"/>
</dbReference>
<dbReference type="PROSITE" id="PS50826">
    <property type="entry name" value="RUN"/>
    <property type="match status" value="1"/>
</dbReference>
<organism evidence="8">
    <name type="scientific">Clastoptera arizonana</name>
    <name type="common">Arizona spittle bug</name>
    <dbReference type="NCBI Taxonomy" id="38151"/>
    <lineage>
        <taxon>Eukaryota</taxon>
        <taxon>Metazoa</taxon>
        <taxon>Ecdysozoa</taxon>
        <taxon>Arthropoda</taxon>
        <taxon>Hexapoda</taxon>
        <taxon>Insecta</taxon>
        <taxon>Pterygota</taxon>
        <taxon>Neoptera</taxon>
        <taxon>Paraneoptera</taxon>
        <taxon>Hemiptera</taxon>
        <taxon>Auchenorrhyncha</taxon>
        <taxon>Cercopoidea</taxon>
        <taxon>Clastopteridae</taxon>
        <taxon>Clastoptera</taxon>
    </lineage>
</organism>
<feature type="compositionally biased region" description="Polar residues" evidence="3">
    <location>
        <begin position="818"/>
        <end position="840"/>
    </location>
</feature>
<evidence type="ECO:0000259" key="6">
    <source>
        <dbReference type="PROSITE" id="PS50826"/>
    </source>
</evidence>
<feature type="region of interest" description="Disordered" evidence="3">
    <location>
        <begin position="1342"/>
        <end position="1446"/>
    </location>
</feature>
<dbReference type="GO" id="GO:0031410">
    <property type="term" value="C:cytoplasmic vesicle"/>
    <property type="evidence" value="ECO:0007669"/>
    <property type="project" value="TreeGrafter"/>
</dbReference>
<evidence type="ECO:0008006" key="9">
    <source>
        <dbReference type="Google" id="ProtNLM"/>
    </source>
</evidence>
<dbReference type="PROSITE" id="PS50002">
    <property type="entry name" value="SH3"/>
    <property type="match status" value="1"/>
</dbReference>
<evidence type="ECO:0000259" key="5">
    <source>
        <dbReference type="PROSITE" id="PS50002"/>
    </source>
</evidence>
<dbReference type="PANTHER" id="PTHR15591">
    <property type="entry name" value="RUN AND SH3 DOMAIN CONTAINING"/>
    <property type="match status" value="1"/>
</dbReference>
<feature type="region of interest" description="Disordered" evidence="3">
    <location>
        <begin position="266"/>
        <end position="288"/>
    </location>
</feature>
<name>A0A1B6DT84_9HEMI</name>
<dbReference type="EMBL" id="GEDC01021632">
    <property type="protein sequence ID" value="JAS15666.1"/>
    <property type="molecule type" value="Transcribed_RNA"/>
</dbReference>
<reference evidence="8" key="1">
    <citation type="submission" date="2015-12" db="EMBL/GenBank/DDBJ databases">
        <title>De novo transcriptome assembly of four potential Pierce s Disease insect vectors from Arizona vineyards.</title>
        <authorList>
            <person name="Tassone E.E."/>
        </authorList>
    </citation>
    <scope>NUCLEOTIDE SEQUENCE</scope>
</reference>
<sequence length="1593" mass="176533">MFVNFSRRAMLIVFMCVIIKFLEFSSGHNIVEVNNKVRRRRKRKRKCLGKGVSVVQQRGMMTEDKLTIHSPESDCNSNTLDSTASYASNTSSQDVDFIQDNSDYQWFLDYGYRDSNHHASILSLSTSYEVGCYDDLARDIDTHLAEVDMEDFRAEDILSTLPAMCCTDLQSERQGEMFASVSGSMMVKFDFDSSLSPHSSSQEESNGSMSMAEPLFSPVKEIPLPATNYSMDSLDCEEQDMLLTCQANKDNYTIAFEGSTVMGDDSDYHDTGDSEATSTWSSEGTGNTRRACLRVTQSQQPQMTSSDAPFTTWSKLVKRSSEAGLKDKSASNDNVTALRNSSASLPNLTARVYWARNHLNMSTIENRAAGLGGCVKLYDIQNNSSSLASDSNSGASSLSSGVGLQTTQQRTQNFSLLRLFIKQRSGSNSTMEQSAASDCNYTTSEIDARRNSRSLNEFECRETLCDNRKQKVKKINFNNLNGELRNRNNEIKSITNDTNYIKDEVTTQCFEDSLVHTRSHDFITEEEEDVSDSVERLTESSSKNGESVSVCSCEASLTISRAKFNVNNNNSLEREDIRSPVVQLRRGTQTHLSQSSLTSTSSTSDPTDATRIHISHGTAVRNSATQCPMHCMDKSMQTSSSLGDKKTSEINPLILSDKVTTGRKPVYVLYPNYTLPDLDFLREHQLDLEQVFLTPVKFSPGWTPPTTPTQPSPVKNKLKPRPFSCFDIDELRKKGFGHVQDWESLAFLLPREYCQLLADVPEIRQHTEGKFEMLKPLFCVSPPMAKTRPCEYSPFPDGRTTVNVSSSSSTGTQPSSGYRGSSTLLTDSGPNPSPQPTSANPLFVYRYDSLSSESGMAGPPLPKRSISLPEEKQPPAPPRPPLPKGILRNSLENAKMRKNSANKKRYSMFDMESADYESELESTEAENKRMSYPSTKKCLPSDSCDGSDEGLGGEIWPRPPTPPGSHALRLQELLEMSGEQWDPKDMDNLRAQVSKFLSQNGRKCVSFADNDDGHSGMTPPNSPQSSLQQKAYQCKLQQPAVREDLESSYIKEKLYAAERSAKVDLVNTIGDSVQKLLTSDLESSENISKLTLSTLCPALYAVLSDGLKATLETPFGDINNSVWQVIEASSQQGPMTKALHELVLKLNSEDVLTEGVIKFNAFIFGLLNVQGLDVWFSYLRTRESVLRKHYNDEGLMLSACRGQSNNRALTDRLLDSLKPLAQHTFKLDLLYETRLLHQSLLQLGRLPLSPSHSNSSSSSKGSWTLRRLMQSIQNGLGPSQEEDPACVEQAELTTTRPRSCVDSVGGFSVVSDIASTVRKRWSGIHLGSKLVNAFDRLAPDDTEEEYSDSLETGVPTSNVTKTSTNGDLGEENSGKFRRLQMKWEMLSGRESATQSRESTPMSSPVKSSNSSVSGAPKSRIPRPVTSPVRPLAGTTALTPQRPPIKKTLLPTSQLRKPNFTTVRNQGMDGPIKGRLPAVTRPSRMDLPTKPALIQRPSSLPYRPSSTSRAPDLHRRAVSSSTVRRTTDSSPSRNQKFVVTLSHRLPSDSGHLAFNKGERLRLVLEVDETWLLCCRGDHKGLVPRSAVIPLPARI</sequence>
<dbReference type="InterPro" id="IPR004012">
    <property type="entry name" value="Run_dom"/>
</dbReference>
<evidence type="ECO:0000256" key="2">
    <source>
        <dbReference type="PROSITE-ProRule" id="PRU00192"/>
    </source>
</evidence>
<dbReference type="InterPro" id="IPR037213">
    <property type="entry name" value="Run_dom_sf"/>
</dbReference>
<protein>
    <recommendedName>
        <fullName evidence="9">SH3 domain-containing protein</fullName>
    </recommendedName>
</protein>